<feature type="binding site" evidence="10">
    <location>
        <position position="172"/>
    </location>
    <ligand>
        <name>[4Fe-4S] cluster</name>
        <dbReference type="ChEBI" id="CHEBI:49883"/>
    </ligand>
</feature>
<dbReference type="EMBL" id="JRHO01000013">
    <property type="protein sequence ID" value="KGK98676.1"/>
    <property type="molecule type" value="Genomic_DNA"/>
</dbReference>
<keyword evidence="9 10" id="KW-0411">Iron-sulfur</keyword>
<dbReference type="EC" id="2.5.1.72" evidence="2 10"/>
<feature type="binding site" evidence="10">
    <location>
        <position position="260"/>
    </location>
    <ligand>
        <name>[4Fe-4S] cluster</name>
        <dbReference type="ChEBI" id="CHEBI:49883"/>
    </ligand>
</feature>
<evidence type="ECO:0000313" key="11">
    <source>
        <dbReference type="EMBL" id="KGK98676.1"/>
    </source>
</evidence>
<keyword evidence="6 10" id="KW-0808">Transferase</keyword>
<keyword evidence="12" id="KW-1185">Reference proteome</keyword>
<evidence type="ECO:0000256" key="2">
    <source>
        <dbReference type="ARBA" id="ARBA00012669"/>
    </source>
</evidence>
<feature type="binding site" evidence="10">
    <location>
        <position position="87"/>
    </location>
    <ligand>
        <name>[4Fe-4S] cluster</name>
        <dbReference type="ChEBI" id="CHEBI:49883"/>
    </ligand>
</feature>
<comment type="function">
    <text evidence="10">Catalyzes the condensation of iminoaspartate with dihydroxyacetone phosphate to form quinolinate.</text>
</comment>
<dbReference type="FunFam" id="3.40.50.10800:FF:000003">
    <property type="entry name" value="Quinolinate synthase A"/>
    <property type="match status" value="1"/>
</dbReference>
<name>A0A099T396_METMT</name>
<dbReference type="NCBIfam" id="TIGR00550">
    <property type="entry name" value="nadA"/>
    <property type="match status" value="1"/>
</dbReference>
<dbReference type="PANTHER" id="PTHR30573:SF0">
    <property type="entry name" value="QUINOLINATE SYNTHASE, CHLOROPLASTIC"/>
    <property type="match status" value="1"/>
</dbReference>
<sequence length="306" mass="33973">MQDMNDIIDRINSLKAEHNAVILAHNYQRPEVQDIADFTGDSLGLSQQAVATDADVIVFCGVDFMAESAATLSPEKTVLLPEKDAGCPMAEMVDVISLDDVKQEHPDAAVVCYVNSSAEIKAQSDICCTSANAIDVVNSLEEDEIIFVPDKNLGTYVSHFTDKKIITWEGFCPTHHQMRADDVIKAKEAHPDALFLAHPECRTEVLELADEVLSTTGILNYAKSSDAKEFIIGTENGLLHRLSKENPDKKFYYLSEFTICPNMKITTLESVLNALENMEYVITVPEETRLKAKEALDRMLAVKRTM</sequence>
<feature type="binding site" evidence="10">
    <location>
        <position position="25"/>
    </location>
    <ligand>
        <name>iminosuccinate</name>
        <dbReference type="ChEBI" id="CHEBI:77875"/>
    </ligand>
</feature>
<comment type="caution">
    <text evidence="11">The sequence shown here is derived from an EMBL/GenBank/DDBJ whole genome shotgun (WGS) entry which is preliminary data.</text>
</comment>
<dbReference type="Proteomes" id="UP000029859">
    <property type="component" value="Unassembled WGS sequence"/>
</dbReference>
<feature type="binding site" evidence="10">
    <location>
        <begin position="113"/>
        <end position="115"/>
    </location>
    <ligand>
        <name>iminosuccinate</name>
        <dbReference type="ChEBI" id="CHEBI:77875"/>
    </ligand>
</feature>
<reference evidence="11 12" key="1">
    <citation type="submission" date="2014-09" db="EMBL/GenBank/DDBJ databases">
        <title>Draft genome sequence of an obligately methylotrophic methanogen, Methanococcoides methylutens, isolated from marine sediment.</title>
        <authorList>
            <person name="Guan Y."/>
            <person name="Ngugi D.K."/>
            <person name="Blom J."/>
            <person name="Ali S."/>
            <person name="Ferry J.G."/>
            <person name="Stingl U."/>
        </authorList>
    </citation>
    <scope>NUCLEOTIDE SEQUENCE [LARGE SCALE GENOMIC DNA]</scope>
    <source>
        <strain evidence="11 12">DSM 2657</strain>
    </source>
</reference>
<comment type="catalytic activity">
    <reaction evidence="10">
        <text>iminosuccinate + dihydroxyacetone phosphate = quinolinate + phosphate + 2 H2O + H(+)</text>
        <dbReference type="Rhea" id="RHEA:25888"/>
        <dbReference type="ChEBI" id="CHEBI:15377"/>
        <dbReference type="ChEBI" id="CHEBI:15378"/>
        <dbReference type="ChEBI" id="CHEBI:29959"/>
        <dbReference type="ChEBI" id="CHEBI:43474"/>
        <dbReference type="ChEBI" id="CHEBI:57642"/>
        <dbReference type="ChEBI" id="CHEBI:77875"/>
        <dbReference type="EC" id="2.5.1.72"/>
    </reaction>
</comment>
<dbReference type="UniPathway" id="UPA00253">
    <property type="reaction ID" value="UER00327"/>
</dbReference>
<evidence type="ECO:0000256" key="9">
    <source>
        <dbReference type="ARBA" id="ARBA00023014"/>
    </source>
</evidence>
<dbReference type="RefSeq" id="WP_048194510.1">
    <property type="nucleotide sequence ID" value="NZ_CAAGSM010000009.1"/>
</dbReference>
<keyword evidence="3 10" id="KW-0004">4Fe-4S</keyword>
<evidence type="ECO:0000256" key="1">
    <source>
        <dbReference type="ARBA" id="ARBA00005065"/>
    </source>
</evidence>
<feature type="binding site" evidence="10">
    <location>
        <position position="215"/>
    </location>
    <ligand>
        <name>iminosuccinate</name>
        <dbReference type="ChEBI" id="CHEBI:77875"/>
    </ligand>
</feature>
<dbReference type="GO" id="GO:0034628">
    <property type="term" value="P:'de novo' NAD+ biosynthetic process from L-aspartate"/>
    <property type="evidence" value="ECO:0007669"/>
    <property type="project" value="TreeGrafter"/>
</dbReference>
<evidence type="ECO:0000256" key="4">
    <source>
        <dbReference type="ARBA" id="ARBA00022490"/>
    </source>
</evidence>
<keyword evidence="5 10" id="KW-0662">Pyridine nucleotide biosynthesis</keyword>
<dbReference type="InterPro" id="IPR036094">
    <property type="entry name" value="NadA_sf"/>
</dbReference>
<dbReference type="NCBIfam" id="NF006878">
    <property type="entry name" value="PRK09375.1-2"/>
    <property type="match status" value="1"/>
</dbReference>
<dbReference type="InterPro" id="IPR003473">
    <property type="entry name" value="NadA"/>
</dbReference>
<dbReference type="InterPro" id="IPR023066">
    <property type="entry name" value="Quinolinate_synth_type2"/>
</dbReference>
<dbReference type="GO" id="GO:0008987">
    <property type="term" value="F:quinolinate synthetase A activity"/>
    <property type="evidence" value="ECO:0007669"/>
    <property type="project" value="UniProtKB-UniRule"/>
</dbReference>
<comment type="subcellular location">
    <subcellularLocation>
        <location evidence="10">Cytoplasm</location>
    </subcellularLocation>
</comment>
<keyword evidence="8 10" id="KW-0408">Iron</keyword>
<dbReference type="Pfam" id="PF02445">
    <property type="entry name" value="NadA"/>
    <property type="match status" value="1"/>
</dbReference>
<dbReference type="GO" id="GO:0051539">
    <property type="term" value="F:4 iron, 4 sulfur cluster binding"/>
    <property type="evidence" value="ECO:0007669"/>
    <property type="project" value="UniProtKB-KW"/>
</dbReference>
<dbReference type="SUPFAM" id="SSF142754">
    <property type="entry name" value="NadA-like"/>
    <property type="match status" value="1"/>
</dbReference>
<gene>
    <name evidence="10" type="primary">nadA</name>
    <name evidence="11" type="ORF">LI82_07450</name>
</gene>
<dbReference type="Gene3D" id="3.40.50.10800">
    <property type="entry name" value="NadA-like"/>
    <property type="match status" value="3"/>
</dbReference>
<accession>A0A099T396</accession>
<evidence type="ECO:0000256" key="8">
    <source>
        <dbReference type="ARBA" id="ARBA00023004"/>
    </source>
</evidence>
<dbReference type="HAMAP" id="MF_00568">
    <property type="entry name" value="NadA_type2"/>
    <property type="match status" value="1"/>
</dbReference>
<dbReference type="GO" id="GO:0046872">
    <property type="term" value="F:metal ion binding"/>
    <property type="evidence" value="ECO:0007669"/>
    <property type="project" value="UniProtKB-KW"/>
</dbReference>
<feature type="binding site" evidence="10">
    <location>
        <position position="130"/>
    </location>
    <ligand>
        <name>iminosuccinate</name>
        <dbReference type="ChEBI" id="CHEBI:77875"/>
    </ligand>
</feature>
<keyword evidence="4 10" id="KW-0963">Cytoplasm</keyword>
<evidence type="ECO:0000256" key="5">
    <source>
        <dbReference type="ARBA" id="ARBA00022642"/>
    </source>
</evidence>
<dbReference type="GO" id="GO:0005737">
    <property type="term" value="C:cytoplasm"/>
    <property type="evidence" value="ECO:0007669"/>
    <property type="project" value="UniProtKB-SubCell"/>
</dbReference>
<evidence type="ECO:0000256" key="3">
    <source>
        <dbReference type="ARBA" id="ARBA00022485"/>
    </source>
</evidence>
<feature type="binding site" evidence="10">
    <location>
        <position position="42"/>
    </location>
    <ligand>
        <name>iminosuccinate</name>
        <dbReference type="ChEBI" id="CHEBI:77875"/>
    </ligand>
</feature>
<comment type="cofactor">
    <cofactor evidence="10">
        <name>[4Fe-4S] cluster</name>
        <dbReference type="ChEBI" id="CHEBI:49883"/>
    </cofactor>
    <text evidence="10">Binds 1 [4Fe-4S] cluster per subunit.</text>
</comment>
<organism evidence="11 12">
    <name type="scientific">Methanococcoides methylutens</name>
    <dbReference type="NCBI Taxonomy" id="2226"/>
    <lineage>
        <taxon>Archaea</taxon>
        <taxon>Methanobacteriati</taxon>
        <taxon>Methanobacteriota</taxon>
        <taxon>Stenosarchaea group</taxon>
        <taxon>Methanomicrobia</taxon>
        <taxon>Methanosarcinales</taxon>
        <taxon>Methanosarcinaceae</taxon>
        <taxon>Methanococcoides</taxon>
    </lineage>
</organism>
<protein>
    <recommendedName>
        <fullName evidence="2 10">Quinolinate synthase</fullName>
        <ecNumber evidence="2 10">2.5.1.72</ecNumber>
    </recommendedName>
</protein>
<keyword evidence="7 10" id="KW-0479">Metal-binding</keyword>
<dbReference type="PANTHER" id="PTHR30573">
    <property type="entry name" value="QUINOLINATE SYNTHETASE A"/>
    <property type="match status" value="1"/>
</dbReference>
<evidence type="ECO:0000313" key="12">
    <source>
        <dbReference type="Proteomes" id="UP000029859"/>
    </source>
</evidence>
<dbReference type="AlphaFoldDB" id="A0A099T396"/>
<comment type="similarity">
    <text evidence="10">Belongs to the quinolinate synthase family. Type 2 subfamily.</text>
</comment>
<feature type="binding site" evidence="10">
    <location>
        <begin position="198"/>
        <end position="200"/>
    </location>
    <ligand>
        <name>iminosuccinate</name>
        <dbReference type="ChEBI" id="CHEBI:77875"/>
    </ligand>
</feature>
<proteinExistence type="inferred from homology"/>
<evidence type="ECO:0000256" key="7">
    <source>
        <dbReference type="ARBA" id="ARBA00022723"/>
    </source>
</evidence>
<evidence type="ECO:0000256" key="6">
    <source>
        <dbReference type="ARBA" id="ARBA00022679"/>
    </source>
</evidence>
<dbReference type="OrthoDB" id="5931at2157"/>
<comment type="pathway">
    <text evidence="1 10">Cofactor biosynthesis; NAD(+) biosynthesis; quinolinate from iminoaspartate: step 1/1.</text>
</comment>
<evidence type="ECO:0000256" key="10">
    <source>
        <dbReference type="HAMAP-Rule" id="MF_00568"/>
    </source>
</evidence>